<dbReference type="OrthoDB" id="122255at2759"/>
<evidence type="ECO:0000313" key="1">
    <source>
        <dbReference type="EMBL" id="GMF55529.1"/>
    </source>
</evidence>
<gene>
    <name evidence="1" type="ORF">Pfra01_002340500</name>
</gene>
<sequence>MVVDALIVEGASTEFLLGEDWMLDKGVKIDFVACEMKWYEEGVKMVVHFQCSEKRNDGVAKARVVRRARVRNGTHHNVELAVSAPDGTEGLFLPDRRIERHMLLAPTLTTVRDGKVTSPSMNLEGKTTELPSRDVLNSASIFRFLALSSFPPFAGWFCRLGDMDGAALLCYSLRIN</sequence>
<dbReference type="Proteomes" id="UP001165121">
    <property type="component" value="Unassembled WGS sequence"/>
</dbReference>
<evidence type="ECO:0000313" key="2">
    <source>
        <dbReference type="Proteomes" id="UP001165121"/>
    </source>
</evidence>
<organism evidence="1 2">
    <name type="scientific">Phytophthora fragariaefolia</name>
    <dbReference type="NCBI Taxonomy" id="1490495"/>
    <lineage>
        <taxon>Eukaryota</taxon>
        <taxon>Sar</taxon>
        <taxon>Stramenopiles</taxon>
        <taxon>Oomycota</taxon>
        <taxon>Peronosporomycetes</taxon>
        <taxon>Peronosporales</taxon>
        <taxon>Peronosporaceae</taxon>
        <taxon>Phytophthora</taxon>
    </lineage>
</organism>
<keyword evidence="2" id="KW-1185">Reference proteome</keyword>
<comment type="caution">
    <text evidence="1">The sequence shown here is derived from an EMBL/GenBank/DDBJ whole genome shotgun (WGS) entry which is preliminary data.</text>
</comment>
<name>A0A9W7D560_9STRA</name>
<protein>
    <submittedName>
        <fullName evidence="1">Unnamed protein product</fullName>
    </submittedName>
</protein>
<accession>A0A9W7D560</accession>
<dbReference type="EMBL" id="BSXT01003749">
    <property type="protein sequence ID" value="GMF55529.1"/>
    <property type="molecule type" value="Genomic_DNA"/>
</dbReference>
<reference evidence="1" key="1">
    <citation type="submission" date="2023-04" db="EMBL/GenBank/DDBJ databases">
        <title>Phytophthora fragariaefolia NBRC 109709.</title>
        <authorList>
            <person name="Ichikawa N."/>
            <person name="Sato H."/>
            <person name="Tonouchi N."/>
        </authorList>
    </citation>
    <scope>NUCLEOTIDE SEQUENCE</scope>
    <source>
        <strain evidence="1">NBRC 109709</strain>
    </source>
</reference>
<dbReference type="AlphaFoldDB" id="A0A9W7D560"/>
<proteinExistence type="predicted"/>